<comment type="subunit">
    <text evidence="4">Component of the eukaryotic translation initiation factor 3 (eIF-3) complex.</text>
</comment>
<comment type="similarity">
    <text evidence="4">Belongs to the eIF-3 subunit J family.</text>
</comment>
<organism evidence="6 7">
    <name type="scientific">Limulus polyphemus</name>
    <name type="common">Atlantic horseshoe crab</name>
    <dbReference type="NCBI Taxonomy" id="6850"/>
    <lineage>
        <taxon>Eukaryota</taxon>
        <taxon>Metazoa</taxon>
        <taxon>Ecdysozoa</taxon>
        <taxon>Arthropoda</taxon>
        <taxon>Chelicerata</taxon>
        <taxon>Merostomata</taxon>
        <taxon>Xiphosura</taxon>
        <taxon>Limulidae</taxon>
        <taxon>Limulus</taxon>
    </lineage>
</organism>
<evidence type="ECO:0000256" key="1">
    <source>
        <dbReference type="ARBA" id="ARBA00022490"/>
    </source>
</evidence>
<gene>
    <name evidence="7" type="primary">LOC106468037</name>
</gene>
<dbReference type="PANTHER" id="PTHR21681">
    <property type="entry name" value="EUKARYOTIC TRANSLATION INITIATION FACTOR 3 SUBUNIT J"/>
    <property type="match status" value="1"/>
</dbReference>
<comment type="function">
    <text evidence="4">Component of the eukaryotic translation initiation factor 3 (eIF-3) complex, which is involved in protein synthesis of a specialized repertoire of mRNAs and, together with other initiation factors, stimulates binding of mRNA and methionyl-tRNAi to the 40S ribosome. The eIF-3 complex specifically targets and initiates translation of a subset of mRNAs involved in cell proliferation.</text>
</comment>
<dbReference type="InterPro" id="IPR013906">
    <property type="entry name" value="eIF3j"/>
</dbReference>
<evidence type="ECO:0000313" key="6">
    <source>
        <dbReference type="Proteomes" id="UP000694941"/>
    </source>
</evidence>
<keyword evidence="2 4" id="KW-0396">Initiation factor</keyword>
<evidence type="ECO:0000313" key="7">
    <source>
        <dbReference type="RefSeq" id="XP_013783889.1"/>
    </source>
</evidence>
<name>A0ABM1BKN0_LIMPO</name>
<accession>A0ABM1BKN0</accession>
<dbReference type="RefSeq" id="XP_013783889.1">
    <property type="nucleotide sequence ID" value="XM_013928435.2"/>
</dbReference>
<dbReference type="Proteomes" id="UP000694941">
    <property type="component" value="Unplaced"/>
</dbReference>
<evidence type="ECO:0000256" key="4">
    <source>
        <dbReference type="HAMAP-Rule" id="MF_03009"/>
    </source>
</evidence>
<evidence type="ECO:0000256" key="3">
    <source>
        <dbReference type="ARBA" id="ARBA00022917"/>
    </source>
</evidence>
<feature type="region of interest" description="Disordered" evidence="5">
    <location>
        <begin position="80"/>
        <end position="99"/>
    </location>
</feature>
<keyword evidence="6" id="KW-1185">Reference proteome</keyword>
<dbReference type="PANTHER" id="PTHR21681:SF0">
    <property type="entry name" value="EUKARYOTIC TRANSLATION INITIATION FACTOR 3 SUBUNIT J"/>
    <property type="match status" value="1"/>
</dbReference>
<comment type="subcellular location">
    <subcellularLocation>
        <location evidence="4">Cytoplasm</location>
    </subcellularLocation>
</comment>
<feature type="compositionally biased region" description="Acidic residues" evidence="5">
    <location>
        <begin position="1"/>
        <end position="12"/>
    </location>
</feature>
<reference evidence="7" key="1">
    <citation type="submission" date="2025-08" db="UniProtKB">
        <authorList>
            <consortium name="RefSeq"/>
        </authorList>
    </citation>
    <scope>IDENTIFICATION</scope>
    <source>
        <tissue evidence="7">Muscle</tissue>
    </source>
</reference>
<protein>
    <recommendedName>
        <fullName evidence="4">Eukaryotic translation initiation factor 3 subunit J</fullName>
        <shortName evidence="4">eIF3j</shortName>
    </recommendedName>
</protein>
<dbReference type="GeneID" id="106468037"/>
<keyword evidence="1 4" id="KW-0963">Cytoplasm</keyword>
<evidence type="ECO:0000256" key="2">
    <source>
        <dbReference type="ARBA" id="ARBA00022540"/>
    </source>
</evidence>
<keyword evidence="3 4" id="KW-0648">Protein biosynthesis</keyword>
<sequence length="239" mass="27684">MSDAEWENDDFEPPPVVTVPLMNDRWEGEDEDDVKENWEDEDEDDEVKDKEEKETESVKATQPKKKKTINQILAEKEEKKLKKLEEKKEEESKKQLSPEEIYAEKLKQREMQEKADLELAKDAFGEKEISQGVIDSMLPSTKEEFDEFRKALVTKISQVEKSTHYILFLDDLFRELTVNLEADDVKKLTSTLNAMANEKVKAQKVGKHKKKAKKASVNVGKGLDDLGYADYADEYEDFI</sequence>
<feature type="compositionally biased region" description="Acidic residues" evidence="5">
    <location>
        <begin position="27"/>
        <end position="46"/>
    </location>
</feature>
<proteinExistence type="inferred from homology"/>
<dbReference type="InterPro" id="IPR023194">
    <property type="entry name" value="eIF3-like_dom_sf"/>
</dbReference>
<evidence type="ECO:0000256" key="5">
    <source>
        <dbReference type="SAM" id="MobiDB-lite"/>
    </source>
</evidence>
<dbReference type="Pfam" id="PF08597">
    <property type="entry name" value="eIF3_subunit"/>
    <property type="match status" value="1"/>
</dbReference>
<feature type="region of interest" description="Disordered" evidence="5">
    <location>
        <begin position="1"/>
        <end position="71"/>
    </location>
</feature>
<dbReference type="HAMAP" id="MF_03009">
    <property type="entry name" value="eIF3j"/>
    <property type="match status" value="1"/>
</dbReference>
<dbReference type="Gene3D" id="1.10.246.60">
    <property type="entry name" value="Eukaryotic translation initiation factor 3 like domains"/>
    <property type="match status" value="1"/>
</dbReference>
<feature type="compositionally biased region" description="Basic and acidic residues" evidence="5">
    <location>
        <begin position="47"/>
        <end position="57"/>
    </location>
</feature>